<feature type="transmembrane region" description="Helical" evidence="2">
    <location>
        <begin position="41"/>
        <end position="61"/>
    </location>
</feature>
<dbReference type="EMBL" id="JAPDOD010000011">
    <property type="protein sequence ID" value="MDA0161284.1"/>
    <property type="molecule type" value="Genomic_DNA"/>
</dbReference>
<evidence type="ECO:0000256" key="2">
    <source>
        <dbReference type="SAM" id="Phobius"/>
    </source>
</evidence>
<accession>A0A9X3MRI4</accession>
<name>A0A9X3MRI4_9ACTN</name>
<reference evidence="3" key="1">
    <citation type="submission" date="2022-10" db="EMBL/GenBank/DDBJ databases">
        <title>The WGS of Solirubrobacter ginsenosidimutans DSM 21036.</title>
        <authorList>
            <person name="Jiang Z."/>
        </authorList>
    </citation>
    <scope>NUCLEOTIDE SEQUENCE</scope>
    <source>
        <strain evidence="3">DSM 21036</strain>
    </source>
</reference>
<gene>
    <name evidence="3" type="ORF">OM076_13485</name>
</gene>
<dbReference type="AlphaFoldDB" id="A0A9X3MRI4"/>
<feature type="region of interest" description="Disordered" evidence="1">
    <location>
        <begin position="76"/>
        <end position="95"/>
    </location>
</feature>
<keyword evidence="4" id="KW-1185">Reference proteome</keyword>
<keyword evidence="2" id="KW-1133">Transmembrane helix</keyword>
<sequence length="244" mass="27426">MNALQSIGLLVAQVSTPTPTPTSTRLSVELVDQPDAWWRAFVVPASTLIAALVGGIGGVMLGGRINRTTMEGIESTRAEREERLDAARAEREERLDAARADREERLDTARAERTLAGERRQALGSVRLLMDDLRSAVLNYQHERDKTGDNPLLPETMDTTIQLRPEDKQSIAIWSTDEAWRLISLTLMHVEADNLLREQHRRAMRAHPDRFDADAYRREAAENHDRTNRTLELLADLADRLGSG</sequence>
<protein>
    <submittedName>
        <fullName evidence="3">Uncharacterized protein</fullName>
    </submittedName>
</protein>
<dbReference type="RefSeq" id="WP_270040484.1">
    <property type="nucleotide sequence ID" value="NZ_JAPDOD010000011.1"/>
</dbReference>
<keyword evidence="2" id="KW-0812">Transmembrane</keyword>
<keyword evidence="2" id="KW-0472">Membrane</keyword>
<evidence type="ECO:0000313" key="4">
    <source>
        <dbReference type="Proteomes" id="UP001149140"/>
    </source>
</evidence>
<evidence type="ECO:0000313" key="3">
    <source>
        <dbReference type="EMBL" id="MDA0161284.1"/>
    </source>
</evidence>
<comment type="caution">
    <text evidence="3">The sequence shown here is derived from an EMBL/GenBank/DDBJ whole genome shotgun (WGS) entry which is preliminary data.</text>
</comment>
<organism evidence="3 4">
    <name type="scientific">Solirubrobacter ginsenosidimutans</name>
    <dbReference type="NCBI Taxonomy" id="490573"/>
    <lineage>
        <taxon>Bacteria</taxon>
        <taxon>Bacillati</taxon>
        <taxon>Actinomycetota</taxon>
        <taxon>Thermoleophilia</taxon>
        <taxon>Solirubrobacterales</taxon>
        <taxon>Solirubrobacteraceae</taxon>
        <taxon>Solirubrobacter</taxon>
    </lineage>
</organism>
<proteinExistence type="predicted"/>
<dbReference type="Proteomes" id="UP001149140">
    <property type="component" value="Unassembled WGS sequence"/>
</dbReference>
<evidence type="ECO:0000256" key="1">
    <source>
        <dbReference type="SAM" id="MobiDB-lite"/>
    </source>
</evidence>